<protein>
    <recommendedName>
        <fullName evidence="14">Phosphotransferase</fullName>
        <ecNumber evidence="14">2.7.1.-</ecNumber>
    </recommendedName>
</protein>
<dbReference type="FunFam" id="3.40.367.20:FF:000005">
    <property type="entry name" value="Phosphotransferase"/>
    <property type="match status" value="1"/>
</dbReference>
<dbReference type="GO" id="GO:0005829">
    <property type="term" value="C:cytosol"/>
    <property type="evidence" value="ECO:0007669"/>
    <property type="project" value="TreeGrafter"/>
</dbReference>
<feature type="domain" description="Hexokinase N-terminal" evidence="16">
    <location>
        <begin position="15"/>
        <end position="205"/>
    </location>
</feature>
<keyword evidence="7 14" id="KW-0067">ATP-binding</keyword>
<dbReference type="InterPro" id="IPR022672">
    <property type="entry name" value="Hexokinase_N"/>
</dbReference>
<evidence type="ECO:0000313" key="18">
    <source>
        <dbReference type="Proteomes" id="UP000515146"/>
    </source>
</evidence>
<feature type="region of interest" description="Disordered" evidence="15">
    <location>
        <begin position="474"/>
        <end position="495"/>
    </location>
</feature>
<dbReference type="GO" id="GO:0001678">
    <property type="term" value="P:intracellular glucose homeostasis"/>
    <property type="evidence" value="ECO:0007669"/>
    <property type="project" value="InterPro"/>
</dbReference>
<organism evidence="18 19">
    <name type="scientific">Dermatophagoides pteronyssinus</name>
    <name type="common">European house dust mite</name>
    <dbReference type="NCBI Taxonomy" id="6956"/>
    <lineage>
        <taxon>Eukaryota</taxon>
        <taxon>Metazoa</taxon>
        <taxon>Ecdysozoa</taxon>
        <taxon>Arthropoda</taxon>
        <taxon>Chelicerata</taxon>
        <taxon>Arachnida</taxon>
        <taxon>Acari</taxon>
        <taxon>Acariformes</taxon>
        <taxon>Sarcoptiformes</taxon>
        <taxon>Astigmata</taxon>
        <taxon>Psoroptidia</taxon>
        <taxon>Analgoidea</taxon>
        <taxon>Pyroglyphidae</taxon>
        <taxon>Dermatophagoidinae</taxon>
        <taxon>Dermatophagoides</taxon>
    </lineage>
</organism>
<comment type="similarity">
    <text evidence="3 14">Belongs to the hexokinase family.</text>
</comment>
<dbReference type="RefSeq" id="XP_027195694.1">
    <property type="nucleotide sequence ID" value="XM_027339893.1"/>
</dbReference>
<comment type="catalytic activity">
    <reaction evidence="9">
        <text>a D-hexose + ATP = a D-hexose 6-phosphate + ADP + H(+)</text>
        <dbReference type="Rhea" id="RHEA:22740"/>
        <dbReference type="ChEBI" id="CHEBI:4194"/>
        <dbReference type="ChEBI" id="CHEBI:15378"/>
        <dbReference type="ChEBI" id="CHEBI:30616"/>
        <dbReference type="ChEBI" id="CHEBI:229467"/>
        <dbReference type="ChEBI" id="CHEBI:456216"/>
        <dbReference type="EC" id="2.7.1.1"/>
    </reaction>
    <physiologicalReaction direction="left-to-right" evidence="9">
        <dbReference type="Rhea" id="RHEA:22741"/>
    </physiologicalReaction>
</comment>
<evidence type="ECO:0000256" key="6">
    <source>
        <dbReference type="ARBA" id="ARBA00022777"/>
    </source>
</evidence>
<feature type="compositionally biased region" description="Low complexity" evidence="15">
    <location>
        <begin position="481"/>
        <end position="495"/>
    </location>
</feature>
<evidence type="ECO:0000256" key="9">
    <source>
        <dbReference type="ARBA" id="ARBA00044613"/>
    </source>
</evidence>
<dbReference type="SUPFAM" id="SSF53067">
    <property type="entry name" value="Actin-like ATPase domain"/>
    <property type="match status" value="2"/>
</dbReference>
<dbReference type="OMA" id="YPNFEGY"/>
<dbReference type="InterPro" id="IPR001312">
    <property type="entry name" value="Hexokinase"/>
</dbReference>
<dbReference type="KEGG" id="dpte:113790255"/>
<dbReference type="GO" id="GO:0005524">
    <property type="term" value="F:ATP binding"/>
    <property type="evidence" value="ECO:0007669"/>
    <property type="project" value="UniProtKB-UniRule"/>
</dbReference>
<keyword evidence="8 14" id="KW-0324">Glycolysis</keyword>
<dbReference type="EC" id="2.7.1.-" evidence="14"/>
<dbReference type="UniPathway" id="UPA00109">
    <property type="reaction ID" value="UER00180"/>
</dbReference>
<evidence type="ECO:0000259" key="16">
    <source>
        <dbReference type="Pfam" id="PF00349"/>
    </source>
</evidence>
<dbReference type="GO" id="GO:0005536">
    <property type="term" value="F:D-glucose binding"/>
    <property type="evidence" value="ECO:0007669"/>
    <property type="project" value="InterPro"/>
</dbReference>
<dbReference type="AlphaFoldDB" id="A0A6P6XUW8"/>
<feature type="domain" description="Hexokinase C-terminal" evidence="17">
    <location>
        <begin position="212"/>
        <end position="446"/>
    </location>
</feature>
<evidence type="ECO:0000256" key="2">
    <source>
        <dbReference type="ARBA" id="ARBA00005028"/>
    </source>
</evidence>
<evidence type="ECO:0000256" key="8">
    <source>
        <dbReference type="ARBA" id="ARBA00023152"/>
    </source>
</evidence>
<evidence type="ECO:0000256" key="4">
    <source>
        <dbReference type="ARBA" id="ARBA00022679"/>
    </source>
</evidence>
<dbReference type="GO" id="GO:0004340">
    <property type="term" value="F:glucokinase activity"/>
    <property type="evidence" value="ECO:0007669"/>
    <property type="project" value="TreeGrafter"/>
</dbReference>
<dbReference type="InParanoid" id="A0A6P6XUW8"/>
<comment type="pathway">
    <text evidence="2">Carbohydrate metabolism; hexose metabolism.</text>
</comment>
<dbReference type="PROSITE" id="PS00378">
    <property type="entry name" value="HEXOKINASE_1"/>
    <property type="match status" value="1"/>
</dbReference>
<dbReference type="GO" id="GO:0006006">
    <property type="term" value="P:glucose metabolic process"/>
    <property type="evidence" value="ECO:0007669"/>
    <property type="project" value="TreeGrafter"/>
</dbReference>
<dbReference type="Proteomes" id="UP000515146">
    <property type="component" value="Unplaced"/>
</dbReference>
<reference evidence="19" key="1">
    <citation type="submission" date="2025-08" db="UniProtKB">
        <authorList>
            <consortium name="RefSeq"/>
        </authorList>
    </citation>
    <scope>IDENTIFICATION</scope>
    <source>
        <strain evidence="19">Airmid</strain>
    </source>
</reference>
<dbReference type="InterPro" id="IPR043129">
    <property type="entry name" value="ATPase_NBD"/>
</dbReference>
<evidence type="ECO:0000256" key="11">
    <source>
        <dbReference type="ARBA" id="ARBA00048160"/>
    </source>
</evidence>
<dbReference type="CDD" id="cd24019">
    <property type="entry name" value="ASKHA_NBD_HK_meta"/>
    <property type="match status" value="1"/>
</dbReference>
<dbReference type="FunCoup" id="A0A6P6XUW8">
    <property type="interactions" value="327"/>
</dbReference>
<dbReference type="Gene3D" id="3.40.367.20">
    <property type="match status" value="1"/>
</dbReference>
<evidence type="ECO:0000256" key="10">
    <source>
        <dbReference type="ARBA" id="ARBA00047905"/>
    </source>
</evidence>
<dbReference type="GO" id="GO:0008865">
    <property type="term" value="F:fructokinase activity"/>
    <property type="evidence" value="ECO:0007669"/>
    <property type="project" value="TreeGrafter"/>
</dbReference>
<gene>
    <name evidence="19" type="primary">LOC113790255</name>
</gene>
<comment type="catalytic activity">
    <reaction evidence="11">
        <text>D-glucose + ATP = D-glucose 6-phosphate + ADP + H(+)</text>
        <dbReference type="Rhea" id="RHEA:17825"/>
        <dbReference type="ChEBI" id="CHEBI:4167"/>
        <dbReference type="ChEBI" id="CHEBI:15378"/>
        <dbReference type="ChEBI" id="CHEBI:30616"/>
        <dbReference type="ChEBI" id="CHEBI:61548"/>
        <dbReference type="ChEBI" id="CHEBI:456216"/>
        <dbReference type="EC" id="2.7.1.1"/>
    </reaction>
    <physiologicalReaction direction="left-to-right" evidence="11">
        <dbReference type="Rhea" id="RHEA:17826"/>
    </physiologicalReaction>
</comment>
<dbReference type="Pfam" id="PF00349">
    <property type="entry name" value="Hexokinase_1"/>
    <property type="match status" value="1"/>
</dbReference>
<accession>A0A6P6XUW8</accession>
<dbReference type="PROSITE" id="PS51748">
    <property type="entry name" value="HEXOKINASE_2"/>
    <property type="match status" value="1"/>
</dbReference>
<dbReference type="UniPathway" id="UPA00242"/>
<evidence type="ECO:0000313" key="19">
    <source>
        <dbReference type="RefSeq" id="XP_027195694.1"/>
    </source>
</evidence>
<dbReference type="GO" id="GO:0005739">
    <property type="term" value="C:mitochondrion"/>
    <property type="evidence" value="ECO:0007669"/>
    <property type="project" value="TreeGrafter"/>
</dbReference>
<evidence type="ECO:0000256" key="15">
    <source>
        <dbReference type="SAM" id="MobiDB-lite"/>
    </source>
</evidence>
<evidence type="ECO:0000256" key="14">
    <source>
        <dbReference type="RuleBase" id="RU362007"/>
    </source>
</evidence>
<keyword evidence="5 14" id="KW-0547">Nucleotide-binding</keyword>
<dbReference type="FunFam" id="3.30.420.40:FF:000095">
    <property type="entry name" value="Phosphotransferase"/>
    <property type="match status" value="1"/>
</dbReference>
<dbReference type="PRINTS" id="PR00475">
    <property type="entry name" value="HEXOKINASE"/>
</dbReference>
<name>A0A6P6XUW8_DERPT</name>
<evidence type="ECO:0000256" key="1">
    <source>
        <dbReference type="ARBA" id="ARBA00004888"/>
    </source>
</evidence>
<sequence length="495" mass="55124">MSRKMSEAQRKIDLATRALVLTNDQISKISNLLLNEINEGLRRETNPIASVKCYPTFVRDVPDGTEKGKFMALDLGGTNFRVLVIDIDGEKFAMDNEIYAIPVEIMTGTGIQLFDHIAACMASFMEKRNIKNLKLPLGFTFSFPCRQEGLTKARLVSWTKGFCCSGVEGEDVVSMLREAVKRRGDIDIDVMAVVNDTTGTLMSCAHKNRECRVGVIIGTGFNACYMEHKRNVELFDEDLPGPDQVIVNTEWGAFGDNGVLDFFRTDWDDEVNTYSLNKGRQLFEKMISGMYMGELVRSIAADLCRRGLLFGGKGSLELFTPHRFKSAYVSAIEGDPDGDYTNVIKALDEMNLSHATNEDYEGIRMICHRISLRAAHLASAAIATLLNRLNRPHTTVGIDGSVFKYHPNFEKVMNEKILELVNPGVEFELMLSEDGSGRGAALVAAVAVRQQEELRKRGRYRKITPIPDSIKPLVNGQTTINNNNNNNNQNTASVN</sequence>
<keyword evidence="4 14" id="KW-0808">Transferase</keyword>
<dbReference type="Gene3D" id="3.30.420.40">
    <property type="match status" value="1"/>
</dbReference>
<dbReference type="InterPro" id="IPR019807">
    <property type="entry name" value="Hexokinase_BS"/>
</dbReference>
<dbReference type="GO" id="GO:0006096">
    <property type="term" value="P:glycolytic process"/>
    <property type="evidence" value="ECO:0007669"/>
    <property type="project" value="UniProtKB-UniPathway"/>
</dbReference>
<comment type="catalytic activity">
    <reaction evidence="12">
        <text>D-mannose + ATP = D-mannose 6-phosphate + ADP + H(+)</text>
        <dbReference type="Rhea" id="RHEA:11028"/>
        <dbReference type="ChEBI" id="CHEBI:4208"/>
        <dbReference type="ChEBI" id="CHEBI:15378"/>
        <dbReference type="ChEBI" id="CHEBI:30616"/>
        <dbReference type="ChEBI" id="CHEBI:58735"/>
        <dbReference type="ChEBI" id="CHEBI:456216"/>
        <dbReference type="EC" id="2.7.1.1"/>
    </reaction>
    <physiologicalReaction direction="left-to-right" evidence="12">
        <dbReference type="Rhea" id="RHEA:11029"/>
    </physiologicalReaction>
</comment>
<comment type="function">
    <text evidence="13">Catalyzes the phosphorylation of various hexoses to hexose 6-phosphate.</text>
</comment>
<proteinExistence type="inferred from homology"/>
<keyword evidence="6 14" id="KW-0418">Kinase</keyword>
<evidence type="ECO:0000259" key="17">
    <source>
        <dbReference type="Pfam" id="PF03727"/>
    </source>
</evidence>
<dbReference type="OrthoDB" id="419537at2759"/>
<dbReference type="PANTHER" id="PTHR19443:SF16">
    <property type="entry name" value="HEXOKINASE TYPE 1-RELATED"/>
    <property type="match status" value="1"/>
</dbReference>
<keyword evidence="18" id="KW-1185">Reference proteome</keyword>
<dbReference type="PANTHER" id="PTHR19443">
    <property type="entry name" value="HEXOKINASE"/>
    <property type="match status" value="1"/>
</dbReference>
<comment type="catalytic activity">
    <reaction evidence="10">
        <text>D-fructose + ATP = D-fructose 6-phosphate + ADP + H(+)</text>
        <dbReference type="Rhea" id="RHEA:16125"/>
        <dbReference type="ChEBI" id="CHEBI:15378"/>
        <dbReference type="ChEBI" id="CHEBI:30616"/>
        <dbReference type="ChEBI" id="CHEBI:37721"/>
        <dbReference type="ChEBI" id="CHEBI:61527"/>
        <dbReference type="ChEBI" id="CHEBI:456216"/>
        <dbReference type="EC" id="2.7.1.1"/>
    </reaction>
    <physiologicalReaction direction="left-to-right" evidence="10">
        <dbReference type="Rhea" id="RHEA:16126"/>
    </physiologicalReaction>
</comment>
<dbReference type="Pfam" id="PF03727">
    <property type="entry name" value="Hexokinase_2"/>
    <property type="match status" value="1"/>
</dbReference>
<evidence type="ECO:0000256" key="13">
    <source>
        <dbReference type="ARBA" id="ARBA00059457"/>
    </source>
</evidence>
<evidence type="ECO:0000256" key="3">
    <source>
        <dbReference type="ARBA" id="ARBA00009225"/>
    </source>
</evidence>
<evidence type="ECO:0000256" key="5">
    <source>
        <dbReference type="ARBA" id="ARBA00022741"/>
    </source>
</evidence>
<evidence type="ECO:0000256" key="7">
    <source>
        <dbReference type="ARBA" id="ARBA00022840"/>
    </source>
</evidence>
<comment type="pathway">
    <text evidence="1">Carbohydrate degradation; glycolysis; D-glyceraldehyde 3-phosphate and glycerone phosphate from D-glucose: step 1/4.</text>
</comment>
<dbReference type="InterPro" id="IPR022673">
    <property type="entry name" value="Hexokinase_C"/>
</dbReference>
<evidence type="ECO:0000256" key="12">
    <source>
        <dbReference type="ARBA" id="ARBA00050361"/>
    </source>
</evidence>